<dbReference type="PANTHER" id="PTHR13407">
    <property type="entry name" value="RNF121 PROTEIN"/>
    <property type="match status" value="1"/>
</dbReference>
<evidence type="ECO:0000256" key="5">
    <source>
        <dbReference type="ARBA" id="ARBA00023136"/>
    </source>
</evidence>
<evidence type="ECO:0000313" key="8">
    <source>
        <dbReference type="Proteomes" id="UP000054498"/>
    </source>
</evidence>
<keyword evidence="5 6" id="KW-0472">Membrane</keyword>
<accession>A0A0D2MGA2</accession>
<evidence type="ECO:0000256" key="2">
    <source>
        <dbReference type="ARBA" id="ARBA00022692"/>
    </source>
</evidence>
<evidence type="ECO:0000313" key="7">
    <source>
        <dbReference type="EMBL" id="KIY94105.1"/>
    </source>
</evidence>
<sequence length="181" mass="19965">MNDLDGSRHAGKWNATPNWKADARLQQRLALLNSTGRHIINVTNVNGTTYADVEEEAVSPGFAILLMYLLLLLILGAQTGLVLWKKKHKRSYELVTTLGLWLMPAAFAFHLKFWRFLGVWAVFSAVTLHLLHLCAGKKKVDQRTPRKVRGAPARRRDAPWTAGGVAAGATARDGLGRAPSC</sequence>
<name>A0A0D2MGA2_9CHLO</name>
<feature type="transmembrane region" description="Helical" evidence="6">
    <location>
        <begin position="62"/>
        <end position="84"/>
    </location>
</feature>
<evidence type="ECO:0000256" key="1">
    <source>
        <dbReference type="ARBA" id="ARBA00004141"/>
    </source>
</evidence>
<organism evidence="7 8">
    <name type="scientific">Monoraphidium neglectum</name>
    <dbReference type="NCBI Taxonomy" id="145388"/>
    <lineage>
        <taxon>Eukaryota</taxon>
        <taxon>Viridiplantae</taxon>
        <taxon>Chlorophyta</taxon>
        <taxon>core chlorophytes</taxon>
        <taxon>Chlorophyceae</taxon>
        <taxon>CS clade</taxon>
        <taxon>Sphaeropleales</taxon>
        <taxon>Selenastraceae</taxon>
        <taxon>Monoraphidium</taxon>
    </lineage>
</organism>
<dbReference type="InterPro" id="IPR040176">
    <property type="entry name" value="RNF121/RNF175"/>
</dbReference>
<keyword evidence="4 6" id="KW-1133">Transmembrane helix</keyword>
<dbReference type="Proteomes" id="UP000054498">
    <property type="component" value="Unassembled WGS sequence"/>
</dbReference>
<proteinExistence type="predicted"/>
<gene>
    <name evidence="7" type="ORF">MNEG_13858</name>
</gene>
<dbReference type="RefSeq" id="XP_013893125.1">
    <property type="nucleotide sequence ID" value="XM_014037671.1"/>
</dbReference>
<feature type="transmembrane region" description="Helical" evidence="6">
    <location>
        <begin position="117"/>
        <end position="136"/>
    </location>
</feature>
<dbReference type="PANTHER" id="PTHR13407:SF0">
    <property type="entry name" value="FI05221P"/>
    <property type="match status" value="1"/>
</dbReference>
<dbReference type="EMBL" id="KK104312">
    <property type="protein sequence ID" value="KIY94105.1"/>
    <property type="molecule type" value="Genomic_DNA"/>
</dbReference>
<reference evidence="7 8" key="1">
    <citation type="journal article" date="2013" name="BMC Genomics">
        <title>Reconstruction of the lipid metabolism for the microalga Monoraphidium neglectum from its genome sequence reveals characteristics suitable for biofuel production.</title>
        <authorList>
            <person name="Bogen C."/>
            <person name="Al-Dilaimi A."/>
            <person name="Albersmeier A."/>
            <person name="Wichmann J."/>
            <person name="Grundmann M."/>
            <person name="Rupp O."/>
            <person name="Lauersen K.J."/>
            <person name="Blifernez-Klassen O."/>
            <person name="Kalinowski J."/>
            <person name="Goesmann A."/>
            <person name="Mussgnug J.H."/>
            <person name="Kruse O."/>
        </authorList>
    </citation>
    <scope>NUCLEOTIDE SEQUENCE [LARGE SCALE GENOMIC DNA]</scope>
    <source>
        <strain evidence="7 8">SAG 48.87</strain>
    </source>
</reference>
<dbReference type="GO" id="GO:0046872">
    <property type="term" value="F:metal ion binding"/>
    <property type="evidence" value="ECO:0007669"/>
    <property type="project" value="UniProtKB-KW"/>
</dbReference>
<dbReference type="GO" id="GO:0036503">
    <property type="term" value="P:ERAD pathway"/>
    <property type="evidence" value="ECO:0007669"/>
    <property type="project" value="TreeGrafter"/>
</dbReference>
<feature type="transmembrane region" description="Helical" evidence="6">
    <location>
        <begin position="91"/>
        <end position="111"/>
    </location>
</feature>
<evidence type="ECO:0000256" key="3">
    <source>
        <dbReference type="ARBA" id="ARBA00022723"/>
    </source>
</evidence>
<dbReference type="GeneID" id="25731362"/>
<dbReference type="OrthoDB" id="8062037at2759"/>
<keyword evidence="2 6" id="KW-0812">Transmembrane</keyword>
<evidence type="ECO:0000256" key="6">
    <source>
        <dbReference type="SAM" id="Phobius"/>
    </source>
</evidence>
<dbReference type="GO" id="GO:0061630">
    <property type="term" value="F:ubiquitin protein ligase activity"/>
    <property type="evidence" value="ECO:0007669"/>
    <property type="project" value="TreeGrafter"/>
</dbReference>
<dbReference type="KEGG" id="mng:MNEG_13858"/>
<comment type="subcellular location">
    <subcellularLocation>
        <location evidence="1">Membrane</location>
        <topology evidence="1">Multi-pass membrane protein</topology>
    </subcellularLocation>
</comment>
<evidence type="ECO:0000256" key="4">
    <source>
        <dbReference type="ARBA" id="ARBA00022989"/>
    </source>
</evidence>
<dbReference type="GO" id="GO:0000139">
    <property type="term" value="C:Golgi membrane"/>
    <property type="evidence" value="ECO:0007669"/>
    <property type="project" value="TreeGrafter"/>
</dbReference>
<keyword evidence="3" id="KW-0479">Metal-binding</keyword>
<protein>
    <submittedName>
        <fullName evidence="7">RING finger protein</fullName>
    </submittedName>
</protein>
<dbReference type="AlphaFoldDB" id="A0A0D2MGA2"/>
<keyword evidence="8" id="KW-1185">Reference proteome</keyword>
<dbReference type="GO" id="GO:0005789">
    <property type="term" value="C:endoplasmic reticulum membrane"/>
    <property type="evidence" value="ECO:0007669"/>
    <property type="project" value="TreeGrafter"/>
</dbReference>